<proteinExistence type="predicted"/>
<dbReference type="STRING" id="407821.A0A087SY09"/>
<evidence type="ECO:0000313" key="2">
    <source>
        <dbReference type="EMBL" id="KFM57748.1"/>
    </source>
</evidence>
<keyword evidence="1" id="KW-0175">Coiled coil</keyword>
<keyword evidence="3" id="KW-1185">Reference proteome</keyword>
<evidence type="ECO:0000256" key="1">
    <source>
        <dbReference type="SAM" id="Coils"/>
    </source>
</evidence>
<organism evidence="2 3">
    <name type="scientific">Stegodyphus mimosarum</name>
    <name type="common">African social velvet spider</name>
    <dbReference type="NCBI Taxonomy" id="407821"/>
    <lineage>
        <taxon>Eukaryota</taxon>
        <taxon>Metazoa</taxon>
        <taxon>Ecdysozoa</taxon>
        <taxon>Arthropoda</taxon>
        <taxon>Chelicerata</taxon>
        <taxon>Arachnida</taxon>
        <taxon>Araneae</taxon>
        <taxon>Araneomorphae</taxon>
        <taxon>Entelegynae</taxon>
        <taxon>Eresoidea</taxon>
        <taxon>Eresidae</taxon>
        <taxon>Stegodyphus</taxon>
    </lineage>
</organism>
<sequence>MREAAEKRKELEKQYADAVAELQKKQEEFRHVHHSGKSEKHNVQETIQSLESKVRELQKKCELQNVLHEELALEMAALRRSQVKQAWRTHRSHSADIPNEGSKLDQ</sequence>
<dbReference type="EMBL" id="KK112474">
    <property type="protein sequence ID" value="KFM57748.1"/>
    <property type="molecule type" value="Genomic_DNA"/>
</dbReference>
<feature type="coiled-coil region" evidence="1">
    <location>
        <begin position="1"/>
        <end position="67"/>
    </location>
</feature>
<dbReference type="AlphaFoldDB" id="A0A087SY09"/>
<evidence type="ECO:0000313" key="3">
    <source>
        <dbReference type="Proteomes" id="UP000054359"/>
    </source>
</evidence>
<protein>
    <submittedName>
        <fullName evidence="2">Uncharacterized protein</fullName>
    </submittedName>
</protein>
<dbReference type="Proteomes" id="UP000054359">
    <property type="component" value="Unassembled WGS sequence"/>
</dbReference>
<feature type="non-terminal residue" evidence="2">
    <location>
        <position position="106"/>
    </location>
</feature>
<name>A0A087SY09_STEMI</name>
<gene>
    <name evidence="2" type="ORF">X975_27055</name>
</gene>
<dbReference type="OrthoDB" id="4158657at2759"/>
<accession>A0A087SY09</accession>
<reference evidence="2 3" key="1">
    <citation type="submission" date="2013-11" db="EMBL/GenBank/DDBJ databases">
        <title>Genome sequencing of Stegodyphus mimosarum.</title>
        <authorList>
            <person name="Bechsgaard J."/>
        </authorList>
    </citation>
    <scope>NUCLEOTIDE SEQUENCE [LARGE SCALE GENOMIC DNA]</scope>
</reference>